<protein>
    <recommendedName>
        <fullName evidence="3">DUF4595 domain-containing protein</fullName>
    </recommendedName>
</protein>
<evidence type="ECO:0008006" key="3">
    <source>
        <dbReference type="Google" id="ProtNLM"/>
    </source>
</evidence>
<gene>
    <name evidence="1" type="ORF">DF182_02965</name>
</gene>
<dbReference type="EMBL" id="QFFJ01000001">
    <property type="protein sequence ID" value="RBL91592.1"/>
    <property type="molecule type" value="Genomic_DNA"/>
</dbReference>
<keyword evidence="2" id="KW-1185">Reference proteome</keyword>
<dbReference type="RefSeq" id="WP_113614190.1">
    <property type="nucleotide sequence ID" value="NZ_QFFJ01000001.1"/>
</dbReference>
<proteinExistence type="predicted"/>
<evidence type="ECO:0000313" key="2">
    <source>
        <dbReference type="Proteomes" id="UP000253410"/>
    </source>
</evidence>
<dbReference type="Proteomes" id="UP000253410">
    <property type="component" value="Unassembled WGS sequence"/>
</dbReference>
<dbReference type="AlphaFoldDB" id="A0A365XZ18"/>
<name>A0A365XZ18_9BACT</name>
<comment type="caution">
    <text evidence="1">The sequence shown here is derived from an EMBL/GenBank/DDBJ whole genome shotgun (WGS) entry which is preliminary data.</text>
</comment>
<evidence type="ECO:0000313" key="1">
    <source>
        <dbReference type="EMBL" id="RBL91592.1"/>
    </source>
</evidence>
<dbReference type="OrthoDB" id="664300at2"/>
<accession>A0A365XZ18</accession>
<reference evidence="1 2" key="1">
    <citation type="submission" date="2018-05" db="EMBL/GenBank/DDBJ databases">
        <title>Chitinophaga sp. K3CV102501T nov., isolated from isolated from a monsoon evergreen broad-leaved forest soil.</title>
        <authorList>
            <person name="Lv Y."/>
        </authorList>
    </citation>
    <scope>NUCLEOTIDE SEQUENCE [LARGE SCALE GENOMIC DNA]</scope>
    <source>
        <strain evidence="1 2">GDMCC 1.1325</strain>
    </source>
</reference>
<organism evidence="1 2">
    <name type="scientific">Chitinophaga flava</name>
    <dbReference type="NCBI Taxonomy" id="2259036"/>
    <lineage>
        <taxon>Bacteria</taxon>
        <taxon>Pseudomonadati</taxon>
        <taxon>Bacteroidota</taxon>
        <taxon>Chitinophagia</taxon>
        <taxon>Chitinophagales</taxon>
        <taxon>Chitinophagaceae</taxon>
        <taxon>Chitinophaga</taxon>
    </lineage>
</organism>
<sequence>MLSHNYTHWVSRAMLVATLACTTAFRADKGTPGGTYLYKISSPAGHTTLEYNADKSLRKLIRVHQSEDAAYQDILLPMYENGHLLKTFSTEDGTALTGDLNTTLEYAPSGNQVRKISYYRNNAVYTIDSLAFNADGKISTRYHLALNPATSAWEISGYQLYSWDQHGDVTRMDNFGKQPGREDFQMTSSVTYNYDNGQNPQQLRPELAYVLDATAANLSVHNILSEKISIEGASSAVIHNYSYTYNADKYPVSATFSGGVNGETVKLEWVRL</sequence>